<protein>
    <submittedName>
        <fullName evidence="1">Uncharacterized protein</fullName>
    </submittedName>
</protein>
<sequence>MSISLSLFFLPPTWQPCFRGFSGLSESESLASTKSPSRHLLLIVGLYRHGSPEFGHYQNWLASLYMLALIETQCLAALWMPERPEDRCVLGRIFDSFLVIEELDETGMEMVKLV</sequence>
<organism evidence="1 2">
    <name type="scientific">Solanum commersonii</name>
    <name type="common">Commerson's wild potato</name>
    <name type="synonym">Commerson's nightshade</name>
    <dbReference type="NCBI Taxonomy" id="4109"/>
    <lineage>
        <taxon>Eukaryota</taxon>
        <taxon>Viridiplantae</taxon>
        <taxon>Streptophyta</taxon>
        <taxon>Embryophyta</taxon>
        <taxon>Tracheophyta</taxon>
        <taxon>Spermatophyta</taxon>
        <taxon>Magnoliopsida</taxon>
        <taxon>eudicotyledons</taxon>
        <taxon>Gunneridae</taxon>
        <taxon>Pentapetalae</taxon>
        <taxon>asterids</taxon>
        <taxon>lamiids</taxon>
        <taxon>Solanales</taxon>
        <taxon>Solanaceae</taxon>
        <taxon>Solanoideae</taxon>
        <taxon>Solaneae</taxon>
        <taxon>Solanum</taxon>
    </lineage>
</organism>
<evidence type="ECO:0000313" key="2">
    <source>
        <dbReference type="Proteomes" id="UP000824120"/>
    </source>
</evidence>
<dbReference type="EMBL" id="JACXVP010000004">
    <property type="protein sequence ID" value="KAG5613336.1"/>
    <property type="molecule type" value="Genomic_DNA"/>
</dbReference>
<dbReference type="AlphaFoldDB" id="A0A9J5ZMI5"/>
<accession>A0A9J5ZMI5</accession>
<name>A0A9J5ZMI5_SOLCO</name>
<reference evidence="1 2" key="1">
    <citation type="submission" date="2020-09" db="EMBL/GenBank/DDBJ databases">
        <title>De no assembly of potato wild relative species, Solanum commersonii.</title>
        <authorList>
            <person name="Cho K."/>
        </authorList>
    </citation>
    <scope>NUCLEOTIDE SEQUENCE [LARGE SCALE GENOMIC DNA]</scope>
    <source>
        <strain evidence="1">LZ3.2</strain>
        <tissue evidence="1">Leaf</tissue>
    </source>
</reference>
<dbReference type="Proteomes" id="UP000824120">
    <property type="component" value="Chromosome 4"/>
</dbReference>
<proteinExistence type="predicted"/>
<keyword evidence="2" id="KW-1185">Reference proteome</keyword>
<gene>
    <name evidence="1" type="ORF">H5410_024617</name>
</gene>
<evidence type="ECO:0000313" key="1">
    <source>
        <dbReference type="EMBL" id="KAG5613336.1"/>
    </source>
</evidence>
<comment type="caution">
    <text evidence="1">The sequence shown here is derived from an EMBL/GenBank/DDBJ whole genome shotgun (WGS) entry which is preliminary data.</text>
</comment>